<accession>A0A4S9M0C8</accession>
<feature type="compositionally biased region" description="Polar residues" evidence="4">
    <location>
        <begin position="294"/>
        <end position="310"/>
    </location>
</feature>
<feature type="compositionally biased region" description="Acidic residues" evidence="4">
    <location>
        <begin position="230"/>
        <end position="248"/>
    </location>
</feature>
<feature type="region of interest" description="Disordered" evidence="4">
    <location>
        <begin position="1"/>
        <end position="23"/>
    </location>
</feature>
<feature type="compositionally biased region" description="Polar residues" evidence="4">
    <location>
        <begin position="1"/>
        <end position="20"/>
    </location>
</feature>
<proteinExistence type="predicted"/>
<feature type="compositionally biased region" description="Low complexity" evidence="4">
    <location>
        <begin position="321"/>
        <end position="339"/>
    </location>
</feature>
<evidence type="ECO:0000256" key="1">
    <source>
        <dbReference type="ARBA" id="ARBA00004123"/>
    </source>
</evidence>
<sequence length="468" mass="50859">MTTTTEPGSVNATAKASHFSSRLDTKPFDSAAKIVSRSSPSRGLVTYTLQIGSVPVPDVSASKVTDYVSAHDLEVFENQVFEREAAKEEARQKARLVDKARTRRLKGATHSDSGSDSSSGRDESVGVSILGGESARATARGRQRPTYTHFYPKQRAPRGSSKPTVPNKSISLQDNGSHNRDNKKRRLEEHRDGSVSSAQDVESIYSIASPEQPTQPPSAMEQAAGMITDTQEESDPMDLDDESDDDIEMPVRQPTRSVLAAADETVKGDGKAAASSFFTFRDRALLSALRVTVSDPSQPVSTKAKTSSTPEVRVTAPLAKARASTSVSTPASASTVMTSRQLSAPDQRPITTGLNGTTSSREAVMNLDDSASDSEDSEIYSVERILAHNLSDPKSHDRDIHGDKPVMLYQVKWEGYDETTWEPATSFEDKDVLQEYWTQYKQKQKQKQLASSSRDPMAVKGIGPEKGA</sequence>
<feature type="region of interest" description="Disordered" evidence="4">
    <location>
        <begin position="293"/>
        <end position="359"/>
    </location>
</feature>
<dbReference type="GO" id="GO:0006338">
    <property type="term" value="P:chromatin remodeling"/>
    <property type="evidence" value="ECO:0007669"/>
    <property type="project" value="UniProtKB-ARBA"/>
</dbReference>
<comment type="subcellular location">
    <subcellularLocation>
        <location evidence="1">Nucleus</location>
    </subcellularLocation>
</comment>
<dbReference type="InterPro" id="IPR016197">
    <property type="entry name" value="Chromo-like_dom_sf"/>
</dbReference>
<dbReference type="SUPFAM" id="SSF54160">
    <property type="entry name" value="Chromo domain-like"/>
    <property type="match status" value="1"/>
</dbReference>
<feature type="compositionally biased region" description="Polar residues" evidence="4">
    <location>
        <begin position="340"/>
        <end position="359"/>
    </location>
</feature>
<gene>
    <name evidence="6" type="ORF">D6D01_01081</name>
</gene>
<feature type="compositionally biased region" description="Basic and acidic residues" evidence="4">
    <location>
        <begin position="88"/>
        <end position="100"/>
    </location>
</feature>
<evidence type="ECO:0000256" key="2">
    <source>
        <dbReference type="ARBA" id="ARBA00011353"/>
    </source>
</evidence>
<protein>
    <recommendedName>
        <fullName evidence="5">Chromo domain-containing protein</fullName>
    </recommendedName>
</protein>
<dbReference type="AlphaFoldDB" id="A0A4S9M0C8"/>
<dbReference type="PANTHER" id="PTHR22812">
    <property type="entry name" value="CHROMOBOX PROTEIN"/>
    <property type="match status" value="1"/>
</dbReference>
<evidence type="ECO:0000313" key="6">
    <source>
        <dbReference type="EMBL" id="THY35728.1"/>
    </source>
</evidence>
<evidence type="ECO:0000313" key="7">
    <source>
        <dbReference type="Proteomes" id="UP000306584"/>
    </source>
</evidence>
<dbReference type="InterPro" id="IPR000953">
    <property type="entry name" value="Chromo/chromo_shadow_dom"/>
</dbReference>
<reference evidence="6 7" key="1">
    <citation type="submission" date="2018-10" db="EMBL/GenBank/DDBJ databases">
        <title>Fifty Aureobasidium pullulans genomes reveal a recombining polyextremotolerant generalist.</title>
        <authorList>
            <person name="Gostincar C."/>
            <person name="Turk M."/>
            <person name="Zajc J."/>
            <person name="Gunde-Cimerman N."/>
        </authorList>
    </citation>
    <scope>NUCLEOTIDE SEQUENCE [LARGE SCALE GENOMIC DNA]</scope>
    <source>
        <strain evidence="6 7">EXF-6604</strain>
    </source>
</reference>
<dbReference type="EMBL" id="QZBD01000017">
    <property type="protein sequence ID" value="THY35728.1"/>
    <property type="molecule type" value="Genomic_DNA"/>
</dbReference>
<evidence type="ECO:0000259" key="5">
    <source>
        <dbReference type="PROSITE" id="PS50013"/>
    </source>
</evidence>
<evidence type="ECO:0000256" key="4">
    <source>
        <dbReference type="SAM" id="MobiDB-lite"/>
    </source>
</evidence>
<dbReference type="Proteomes" id="UP000306584">
    <property type="component" value="Unassembled WGS sequence"/>
</dbReference>
<evidence type="ECO:0000256" key="3">
    <source>
        <dbReference type="ARBA" id="ARBA00023242"/>
    </source>
</evidence>
<comment type="caution">
    <text evidence="6">The sequence shown here is derived from an EMBL/GenBank/DDBJ whole genome shotgun (WGS) entry which is preliminary data.</text>
</comment>
<dbReference type="InterPro" id="IPR051219">
    <property type="entry name" value="Heterochromatin_chromo-domain"/>
</dbReference>
<dbReference type="PROSITE" id="PS50013">
    <property type="entry name" value="CHROMO_2"/>
    <property type="match status" value="1"/>
</dbReference>
<organism evidence="6 7">
    <name type="scientific">Aureobasidium pullulans</name>
    <name type="common">Black yeast</name>
    <name type="synonym">Pullularia pullulans</name>
    <dbReference type="NCBI Taxonomy" id="5580"/>
    <lineage>
        <taxon>Eukaryota</taxon>
        <taxon>Fungi</taxon>
        <taxon>Dikarya</taxon>
        <taxon>Ascomycota</taxon>
        <taxon>Pezizomycotina</taxon>
        <taxon>Dothideomycetes</taxon>
        <taxon>Dothideomycetidae</taxon>
        <taxon>Dothideales</taxon>
        <taxon>Saccotheciaceae</taxon>
        <taxon>Aureobasidium</taxon>
    </lineage>
</organism>
<dbReference type="Pfam" id="PF00385">
    <property type="entry name" value="Chromo"/>
    <property type="match status" value="1"/>
</dbReference>
<feature type="region of interest" description="Disordered" evidence="4">
    <location>
        <begin position="443"/>
        <end position="468"/>
    </location>
</feature>
<dbReference type="GO" id="GO:0005634">
    <property type="term" value="C:nucleus"/>
    <property type="evidence" value="ECO:0007669"/>
    <property type="project" value="UniProtKB-SubCell"/>
</dbReference>
<comment type="subunit">
    <text evidence="2">Component of the NuA4 histone acetyltransferase complex.</text>
</comment>
<feature type="domain" description="Chromo" evidence="5">
    <location>
        <begin position="380"/>
        <end position="448"/>
    </location>
</feature>
<keyword evidence="3" id="KW-0539">Nucleus</keyword>
<name>A0A4S9M0C8_AURPU</name>
<dbReference type="SMART" id="SM00298">
    <property type="entry name" value="CHROMO"/>
    <property type="match status" value="1"/>
</dbReference>
<feature type="region of interest" description="Disordered" evidence="4">
    <location>
        <begin position="88"/>
        <end position="254"/>
    </location>
</feature>
<dbReference type="InterPro" id="IPR023780">
    <property type="entry name" value="Chromo_domain"/>
</dbReference>
<feature type="compositionally biased region" description="Polar residues" evidence="4">
    <location>
        <begin position="161"/>
        <end position="176"/>
    </location>
</feature>
<dbReference type="Gene3D" id="2.40.50.40">
    <property type="match status" value="1"/>
</dbReference>